<reference evidence="1 2" key="1">
    <citation type="journal article" date="2006" name="Science">
        <title>The genome of black cottonwood, Populus trichocarpa (Torr. &amp; Gray).</title>
        <authorList>
            <person name="Tuskan G.A."/>
            <person name="Difazio S."/>
            <person name="Jansson S."/>
            <person name="Bohlmann J."/>
            <person name="Grigoriev I."/>
            <person name="Hellsten U."/>
            <person name="Putnam N."/>
            <person name="Ralph S."/>
            <person name="Rombauts S."/>
            <person name="Salamov A."/>
            <person name="Schein J."/>
            <person name="Sterck L."/>
            <person name="Aerts A."/>
            <person name="Bhalerao R.R."/>
            <person name="Bhalerao R.P."/>
            <person name="Blaudez D."/>
            <person name="Boerjan W."/>
            <person name="Brun A."/>
            <person name="Brunner A."/>
            <person name="Busov V."/>
            <person name="Campbell M."/>
            <person name="Carlson J."/>
            <person name="Chalot M."/>
            <person name="Chapman J."/>
            <person name="Chen G.L."/>
            <person name="Cooper D."/>
            <person name="Coutinho P.M."/>
            <person name="Couturier J."/>
            <person name="Covert S."/>
            <person name="Cronk Q."/>
            <person name="Cunningham R."/>
            <person name="Davis J."/>
            <person name="Degroeve S."/>
            <person name="Dejardin A."/>
            <person name="Depamphilis C."/>
            <person name="Detter J."/>
            <person name="Dirks B."/>
            <person name="Dubchak I."/>
            <person name="Duplessis S."/>
            <person name="Ehlting J."/>
            <person name="Ellis B."/>
            <person name="Gendler K."/>
            <person name="Goodstein D."/>
            <person name="Gribskov M."/>
            <person name="Grimwood J."/>
            <person name="Groover A."/>
            <person name="Gunter L."/>
            <person name="Hamberger B."/>
            <person name="Heinze B."/>
            <person name="Helariutta Y."/>
            <person name="Henrissat B."/>
            <person name="Holligan D."/>
            <person name="Holt R."/>
            <person name="Huang W."/>
            <person name="Islam-Faridi N."/>
            <person name="Jones S."/>
            <person name="Jones-Rhoades M."/>
            <person name="Jorgensen R."/>
            <person name="Joshi C."/>
            <person name="Kangasjarvi J."/>
            <person name="Karlsson J."/>
            <person name="Kelleher C."/>
            <person name="Kirkpatrick R."/>
            <person name="Kirst M."/>
            <person name="Kohler A."/>
            <person name="Kalluri U."/>
            <person name="Larimer F."/>
            <person name="Leebens-Mack J."/>
            <person name="Leple J.C."/>
            <person name="Locascio P."/>
            <person name="Lou Y."/>
            <person name="Lucas S."/>
            <person name="Martin F."/>
            <person name="Montanini B."/>
            <person name="Napoli C."/>
            <person name="Nelson D.R."/>
            <person name="Nelson C."/>
            <person name="Nieminen K."/>
            <person name="Nilsson O."/>
            <person name="Pereda V."/>
            <person name="Peter G."/>
            <person name="Philippe R."/>
            <person name="Pilate G."/>
            <person name="Poliakov A."/>
            <person name="Razumovskaya J."/>
            <person name="Richardson P."/>
            <person name="Rinaldi C."/>
            <person name="Ritland K."/>
            <person name="Rouze P."/>
            <person name="Ryaboy D."/>
            <person name="Schmutz J."/>
            <person name="Schrader J."/>
            <person name="Segerman B."/>
            <person name="Shin H."/>
            <person name="Siddiqui A."/>
            <person name="Sterky F."/>
            <person name="Terry A."/>
            <person name="Tsai C.J."/>
            <person name="Uberbacher E."/>
            <person name="Unneberg P."/>
            <person name="Vahala J."/>
            <person name="Wall K."/>
            <person name="Wessler S."/>
            <person name="Yang G."/>
            <person name="Yin T."/>
            <person name="Douglas C."/>
            <person name="Marra M."/>
            <person name="Sandberg G."/>
            <person name="Van de Peer Y."/>
            <person name="Rokhsar D."/>
        </authorList>
    </citation>
    <scope>NUCLEOTIDE SEQUENCE [LARGE SCALE GENOMIC DNA]</scope>
    <source>
        <strain evidence="2">cv. Nisqually</strain>
    </source>
</reference>
<name>B9I656_POPTR</name>
<sequence length="76" mass="8525">MTIKNRRFGFVELRDVSANAVNALTKHCPNLIDIGFLDCLKVDEVALGNVASVLFLLATGTSKMKWRVVSHLWHKD</sequence>
<dbReference type="PANTHER" id="PTHR46976">
    <property type="entry name" value="PROTEIN ARABIDILLO 1"/>
    <property type="match status" value="1"/>
</dbReference>
<protein>
    <submittedName>
        <fullName evidence="1">Uncharacterized protein</fullName>
    </submittedName>
</protein>
<dbReference type="Proteomes" id="UP000006729">
    <property type="component" value="Chromosome 13"/>
</dbReference>
<evidence type="ECO:0000313" key="2">
    <source>
        <dbReference type="Proteomes" id="UP000006729"/>
    </source>
</evidence>
<evidence type="ECO:0000313" key="1">
    <source>
        <dbReference type="EMBL" id="PNT07089.1"/>
    </source>
</evidence>
<gene>
    <name evidence="1" type="ORF">POPTR_013G067100</name>
</gene>
<organism evidence="1 2">
    <name type="scientific">Populus trichocarpa</name>
    <name type="common">Western balsam poplar</name>
    <name type="synonym">Populus balsamifera subsp. trichocarpa</name>
    <dbReference type="NCBI Taxonomy" id="3694"/>
    <lineage>
        <taxon>Eukaryota</taxon>
        <taxon>Viridiplantae</taxon>
        <taxon>Streptophyta</taxon>
        <taxon>Embryophyta</taxon>
        <taxon>Tracheophyta</taxon>
        <taxon>Spermatophyta</taxon>
        <taxon>Magnoliopsida</taxon>
        <taxon>eudicotyledons</taxon>
        <taxon>Gunneridae</taxon>
        <taxon>Pentapetalae</taxon>
        <taxon>rosids</taxon>
        <taxon>fabids</taxon>
        <taxon>Malpighiales</taxon>
        <taxon>Salicaceae</taxon>
        <taxon>Saliceae</taxon>
        <taxon>Populus</taxon>
    </lineage>
</organism>
<dbReference type="HOGENOM" id="CLU_2659101_0_0_1"/>
<proteinExistence type="predicted"/>
<dbReference type="PANTHER" id="PTHR46976:SF1">
    <property type="entry name" value="PROTEIN ARABIDILLO 1"/>
    <property type="match status" value="1"/>
</dbReference>
<dbReference type="STRING" id="3694.B9I656"/>
<accession>B9I656</accession>
<dbReference type="AlphaFoldDB" id="B9I656"/>
<dbReference type="EMBL" id="CM009302">
    <property type="protein sequence ID" value="PNT07089.1"/>
    <property type="molecule type" value="Genomic_DNA"/>
</dbReference>
<dbReference type="InParanoid" id="B9I656"/>
<keyword evidence="2" id="KW-1185">Reference proteome</keyword>